<dbReference type="Proteomes" id="UP000217790">
    <property type="component" value="Unassembled WGS sequence"/>
</dbReference>
<gene>
    <name evidence="1" type="ORF">ARMGADRAFT_1075590</name>
</gene>
<reference evidence="2" key="1">
    <citation type="journal article" date="2017" name="Nat. Ecol. Evol.">
        <title>Genome expansion and lineage-specific genetic innovations in the forest pathogenic fungi Armillaria.</title>
        <authorList>
            <person name="Sipos G."/>
            <person name="Prasanna A.N."/>
            <person name="Walter M.C."/>
            <person name="O'Connor E."/>
            <person name="Balint B."/>
            <person name="Krizsan K."/>
            <person name="Kiss B."/>
            <person name="Hess J."/>
            <person name="Varga T."/>
            <person name="Slot J."/>
            <person name="Riley R."/>
            <person name="Boka B."/>
            <person name="Rigling D."/>
            <person name="Barry K."/>
            <person name="Lee J."/>
            <person name="Mihaltcheva S."/>
            <person name="LaButti K."/>
            <person name="Lipzen A."/>
            <person name="Waldron R."/>
            <person name="Moloney N.M."/>
            <person name="Sperisen C."/>
            <person name="Kredics L."/>
            <person name="Vagvoelgyi C."/>
            <person name="Patrignani A."/>
            <person name="Fitzpatrick D."/>
            <person name="Nagy I."/>
            <person name="Doyle S."/>
            <person name="Anderson J.B."/>
            <person name="Grigoriev I.V."/>
            <person name="Gueldener U."/>
            <person name="Muensterkoetter M."/>
            <person name="Nagy L.G."/>
        </authorList>
    </citation>
    <scope>NUCLEOTIDE SEQUENCE [LARGE SCALE GENOMIC DNA]</scope>
    <source>
        <strain evidence="2">Ar21-2</strain>
    </source>
</reference>
<dbReference type="AlphaFoldDB" id="A0A2H3DY41"/>
<dbReference type="OrthoDB" id="2836053at2759"/>
<keyword evidence="2" id="KW-1185">Reference proteome</keyword>
<evidence type="ECO:0000313" key="2">
    <source>
        <dbReference type="Proteomes" id="UP000217790"/>
    </source>
</evidence>
<protein>
    <submittedName>
        <fullName evidence="1">Uncharacterized protein</fullName>
    </submittedName>
</protein>
<dbReference type="EMBL" id="KZ293648">
    <property type="protein sequence ID" value="PBK98794.1"/>
    <property type="molecule type" value="Genomic_DNA"/>
</dbReference>
<name>A0A2H3DY41_ARMGA</name>
<sequence>MESSALPPEIIDDIVFGIWSSSMPSQERIQFMTTCFLLNRTWKAVFARIASRDIYILSTKFFEYLCTITHSQASIIYGDLLPNSTRSITCQPDLNSPASDPTTEMT</sequence>
<proteinExistence type="predicted"/>
<dbReference type="InParanoid" id="A0A2H3DY41"/>
<evidence type="ECO:0000313" key="1">
    <source>
        <dbReference type="EMBL" id="PBK98794.1"/>
    </source>
</evidence>
<accession>A0A2H3DY41</accession>
<organism evidence="1 2">
    <name type="scientific">Armillaria gallica</name>
    <name type="common">Bulbous honey fungus</name>
    <name type="synonym">Armillaria bulbosa</name>
    <dbReference type="NCBI Taxonomy" id="47427"/>
    <lineage>
        <taxon>Eukaryota</taxon>
        <taxon>Fungi</taxon>
        <taxon>Dikarya</taxon>
        <taxon>Basidiomycota</taxon>
        <taxon>Agaricomycotina</taxon>
        <taxon>Agaricomycetes</taxon>
        <taxon>Agaricomycetidae</taxon>
        <taxon>Agaricales</taxon>
        <taxon>Marasmiineae</taxon>
        <taxon>Physalacriaceae</taxon>
        <taxon>Armillaria</taxon>
    </lineage>
</organism>